<evidence type="ECO:0000313" key="3">
    <source>
        <dbReference type="Proteomes" id="UP001500368"/>
    </source>
</evidence>
<reference evidence="3" key="1">
    <citation type="journal article" date="2019" name="Int. J. Syst. Evol. Microbiol.">
        <title>The Global Catalogue of Microorganisms (GCM) 10K type strain sequencing project: providing services to taxonomists for standard genome sequencing and annotation.</title>
        <authorList>
            <consortium name="The Broad Institute Genomics Platform"/>
            <consortium name="The Broad Institute Genome Sequencing Center for Infectious Disease"/>
            <person name="Wu L."/>
            <person name="Ma J."/>
        </authorList>
    </citation>
    <scope>NUCLEOTIDE SEQUENCE [LARGE SCALE GENOMIC DNA]</scope>
    <source>
        <strain evidence="3">JCM 19129</strain>
    </source>
</reference>
<name>A0ABP9G2J0_9MICC</name>
<proteinExistence type="predicted"/>
<dbReference type="InterPro" id="IPR036397">
    <property type="entry name" value="RNaseH_sf"/>
</dbReference>
<gene>
    <name evidence="2" type="ORF">GCM10025790_20340</name>
</gene>
<accession>A0ABP9G2J0</accession>
<dbReference type="RefSeq" id="WP_345477895.1">
    <property type="nucleotide sequence ID" value="NZ_BAABLW010000007.1"/>
</dbReference>
<dbReference type="PANTHER" id="PTHR30231:SF42">
    <property type="entry name" value="EXONUCLEASE"/>
    <property type="match status" value="1"/>
</dbReference>
<sequence length="369" mass="40310">MTQAGSTPQDLEAHQGPSFTAVDFETANGFRGSPCAVGLVKVRNGQEVDSFYTTMRPPEGFDRFDPRNVSIHGITEAQARSAGRFADHFAAMMEFIGEDTLVAHNASFDIEVFEAALEVSGMDSPGLRCLCSVRLSRANYNLASHALPHAAAEAGFDLQHHHWALEDARAAAAVVVDISRRRGISDLHELFSSSQIEAEELEPWTGQRRYESRATRQVRAYAHLFDSRVPGIDPSSLPDLMRWQDEGRNPLPRADADAQHPLFGQQIVFTGNLAIPRPDAKQLAADHGALTSSRVTAGTTLLVIGDGYEHADLEMAEPSPPLTARKAREALRRRAAGQNIQIFSEADFRQTLGSAWPQHLVPAALSAAR</sequence>
<protein>
    <recommendedName>
        <fullName evidence="1">Exonuclease domain-containing protein</fullName>
    </recommendedName>
</protein>
<dbReference type="InterPro" id="IPR012337">
    <property type="entry name" value="RNaseH-like_sf"/>
</dbReference>
<dbReference type="Proteomes" id="UP001500368">
    <property type="component" value="Unassembled WGS sequence"/>
</dbReference>
<dbReference type="CDD" id="cd17748">
    <property type="entry name" value="BRCT_DNA_ligase_like"/>
    <property type="match status" value="1"/>
</dbReference>
<comment type="caution">
    <text evidence="2">The sequence shown here is derived from an EMBL/GenBank/DDBJ whole genome shotgun (WGS) entry which is preliminary data.</text>
</comment>
<dbReference type="Pfam" id="PF00929">
    <property type="entry name" value="RNase_T"/>
    <property type="match status" value="1"/>
</dbReference>
<dbReference type="InterPro" id="IPR013520">
    <property type="entry name" value="Ribonucl_H"/>
</dbReference>
<organism evidence="2 3">
    <name type="scientific">Nesterenkonia rhizosphaerae</name>
    <dbReference type="NCBI Taxonomy" id="1348272"/>
    <lineage>
        <taxon>Bacteria</taxon>
        <taxon>Bacillati</taxon>
        <taxon>Actinomycetota</taxon>
        <taxon>Actinomycetes</taxon>
        <taxon>Micrococcales</taxon>
        <taxon>Micrococcaceae</taxon>
        <taxon>Nesterenkonia</taxon>
    </lineage>
</organism>
<keyword evidence="3" id="KW-1185">Reference proteome</keyword>
<dbReference type="CDD" id="cd06130">
    <property type="entry name" value="DNA_pol_III_epsilon_like"/>
    <property type="match status" value="1"/>
</dbReference>
<dbReference type="PANTHER" id="PTHR30231">
    <property type="entry name" value="DNA POLYMERASE III SUBUNIT EPSILON"/>
    <property type="match status" value="1"/>
</dbReference>
<dbReference type="EMBL" id="BAABLW010000007">
    <property type="protein sequence ID" value="GAA4923205.1"/>
    <property type="molecule type" value="Genomic_DNA"/>
</dbReference>
<dbReference type="SUPFAM" id="SSF53098">
    <property type="entry name" value="Ribonuclease H-like"/>
    <property type="match status" value="1"/>
</dbReference>
<feature type="domain" description="Exonuclease" evidence="1">
    <location>
        <begin position="18"/>
        <end position="184"/>
    </location>
</feature>
<evidence type="ECO:0000259" key="1">
    <source>
        <dbReference type="SMART" id="SM00479"/>
    </source>
</evidence>
<evidence type="ECO:0000313" key="2">
    <source>
        <dbReference type="EMBL" id="GAA4923205.1"/>
    </source>
</evidence>
<dbReference type="Gene3D" id="3.40.50.10190">
    <property type="entry name" value="BRCT domain"/>
    <property type="match status" value="1"/>
</dbReference>
<dbReference type="Gene3D" id="3.30.420.10">
    <property type="entry name" value="Ribonuclease H-like superfamily/Ribonuclease H"/>
    <property type="match status" value="1"/>
</dbReference>
<dbReference type="SMART" id="SM00479">
    <property type="entry name" value="EXOIII"/>
    <property type="match status" value="1"/>
</dbReference>
<dbReference type="InterPro" id="IPR036420">
    <property type="entry name" value="BRCT_dom_sf"/>
</dbReference>
<dbReference type="SUPFAM" id="SSF52113">
    <property type="entry name" value="BRCT domain"/>
    <property type="match status" value="1"/>
</dbReference>